<dbReference type="GO" id="GO:0019239">
    <property type="term" value="F:deaminase activity"/>
    <property type="evidence" value="ECO:0007669"/>
    <property type="project" value="TreeGrafter"/>
</dbReference>
<dbReference type="Proteomes" id="UP000236000">
    <property type="component" value="Unassembled WGS sequence"/>
</dbReference>
<reference evidence="1 2" key="1">
    <citation type="journal article" date="2017" name="BMC Genomics">
        <title>Genome sequencing of 39 Akkermansia muciniphila isolates reveals its population structure, genomic and functional diverisity, and global distribution in mammalian gut microbiotas.</title>
        <authorList>
            <person name="Guo X."/>
            <person name="Li S."/>
            <person name="Zhang J."/>
            <person name="Wu F."/>
            <person name="Li X."/>
            <person name="Wu D."/>
            <person name="Zhang M."/>
            <person name="Ou Z."/>
            <person name="Jie Z."/>
            <person name="Yan Q."/>
            <person name="Li P."/>
            <person name="Yi J."/>
            <person name="Peng Y."/>
        </authorList>
    </citation>
    <scope>NUCLEOTIDE SEQUENCE [LARGE SCALE GENOMIC DNA]</scope>
    <source>
        <strain evidence="1 2">GP24</strain>
    </source>
</reference>
<evidence type="ECO:0000313" key="2">
    <source>
        <dbReference type="Proteomes" id="UP000236000"/>
    </source>
</evidence>
<gene>
    <name evidence="1" type="ORF">CXU22_11370</name>
</gene>
<dbReference type="PANTHER" id="PTHR11803">
    <property type="entry name" value="2-IMINOBUTANOATE/2-IMINOPROPANOATE DEAMINASE RIDA"/>
    <property type="match status" value="1"/>
</dbReference>
<dbReference type="InterPro" id="IPR035959">
    <property type="entry name" value="RutC-like_sf"/>
</dbReference>
<dbReference type="AlphaFoldDB" id="A0A2N8HBI6"/>
<dbReference type="Gene3D" id="3.30.1330.40">
    <property type="entry name" value="RutC-like"/>
    <property type="match status" value="1"/>
</dbReference>
<dbReference type="InterPro" id="IPR006175">
    <property type="entry name" value="YjgF/YER057c/UK114"/>
</dbReference>
<comment type="caution">
    <text evidence="1">The sequence shown here is derived from an EMBL/GenBank/DDBJ whole genome shotgun (WGS) entry which is preliminary data.</text>
</comment>
<name>A0A2N8HBI6_9BACT</name>
<accession>A0A2N8HBI6</accession>
<dbReference type="PANTHER" id="PTHR11803:SF39">
    <property type="entry name" value="2-IMINOBUTANOATE_2-IMINOPROPANOATE DEAMINASE"/>
    <property type="match status" value="1"/>
</dbReference>
<protein>
    <submittedName>
        <fullName evidence="1">Translation initiation inhibitor</fullName>
    </submittedName>
</protein>
<organism evidence="1 2">
    <name type="scientific">Akkermansia muciniphila</name>
    <dbReference type="NCBI Taxonomy" id="239935"/>
    <lineage>
        <taxon>Bacteria</taxon>
        <taxon>Pseudomonadati</taxon>
        <taxon>Verrucomicrobiota</taxon>
        <taxon>Verrucomicrobiia</taxon>
        <taxon>Verrucomicrobiales</taxon>
        <taxon>Akkermansiaceae</taxon>
        <taxon>Akkermansia</taxon>
    </lineage>
</organism>
<sequence length="374" mass="41739">MAANLPEKLEWRGKGGVEEHFFCMTAEPGASFEAELRSLLDRYRELGGGGEDEFLLRFHVSDPVRQSETLRRMAGERNSYVSVVGQPPANGARVALEAWHISGMLEKRRKEDQGGTVVTARRPHYRLFLAGRKETSAPDSYGQMQEEFRWLDRAAAAHGGTVPELVHRTWIYCRDIDNNYRGLVEGRNERFDHYGLTPETHFIASTGIEGCTETPGRLLHMDSLGIIGLKPGQVRYMEAPDYLSPTHLYRVAFERGARIVYGDRSHYFLSGTASIDAEGNIVHPGDVARQTARTLENMNALMERNGGSLSDLKQAVVYLRDWADRETVSRRLMESPLAMVPHVMLKAPVCRPGWLVEIDGIAVNGAGDGAFAPL</sequence>
<dbReference type="Pfam" id="PF01042">
    <property type="entry name" value="Ribonuc_L-PSP"/>
    <property type="match status" value="1"/>
</dbReference>
<proteinExistence type="predicted"/>
<dbReference type="EMBL" id="PJKA01000013">
    <property type="protein sequence ID" value="PNC17212.1"/>
    <property type="molecule type" value="Genomic_DNA"/>
</dbReference>
<dbReference type="OrthoDB" id="9803101at2"/>
<dbReference type="GO" id="GO:0005829">
    <property type="term" value="C:cytosol"/>
    <property type="evidence" value="ECO:0007669"/>
    <property type="project" value="TreeGrafter"/>
</dbReference>
<evidence type="ECO:0000313" key="1">
    <source>
        <dbReference type="EMBL" id="PNC17212.1"/>
    </source>
</evidence>
<dbReference type="RefSeq" id="WP_102715546.1">
    <property type="nucleotide sequence ID" value="NZ_PJKA01000013.1"/>
</dbReference>
<dbReference type="SUPFAM" id="SSF55298">
    <property type="entry name" value="YjgF-like"/>
    <property type="match status" value="1"/>
</dbReference>